<protein>
    <submittedName>
        <fullName evidence="5">NmrA-like family protein</fullName>
    </submittedName>
</protein>
<dbReference type="GeneID" id="62165449"/>
<name>A0A9P6HZ40_9PEZI</name>
<dbReference type="RefSeq" id="XP_038742258.1">
    <property type="nucleotide sequence ID" value="XM_038892375.1"/>
</dbReference>
<evidence type="ECO:0000313" key="5">
    <source>
        <dbReference type="EMBL" id="KAF9872797.1"/>
    </source>
</evidence>
<keyword evidence="3" id="KW-0560">Oxidoreductase</keyword>
<comment type="caution">
    <text evidence="5">The sequence shown here is derived from an EMBL/GenBank/DDBJ whole genome shotgun (WGS) entry which is preliminary data.</text>
</comment>
<dbReference type="Pfam" id="PF05368">
    <property type="entry name" value="NmrA"/>
    <property type="match status" value="1"/>
</dbReference>
<reference evidence="5" key="1">
    <citation type="submission" date="2020-03" db="EMBL/GenBank/DDBJ databases">
        <authorList>
            <person name="He L."/>
        </authorList>
    </citation>
    <scope>NUCLEOTIDE SEQUENCE</scope>
    <source>
        <strain evidence="5">CkLH20</strain>
    </source>
</reference>
<dbReference type="GO" id="GO:0016491">
    <property type="term" value="F:oxidoreductase activity"/>
    <property type="evidence" value="ECO:0007669"/>
    <property type="project" value="UniProtKB-KW"/>
</dbReference>
<proteinExistence type="inferred from homology"/>
<evidence type="ECO:0000256" key="2">
    <source>
        <dbReference type="ARBA" id="ARBA00022857"/>
    </source>
</evidence>
<feature type="domain" description="NmrA-like" evidence="4">
    <location>
        <begin position="3"/>
        <end position="269"/>
    </location>
</feature>
<dbReference type="SUPFAM" id="SSF51735">
    <property type="entry name" value="NAD(P)-binding Rossmann-fold domains"/>
    <property type="match status" value="1"/>
</dbReference>
<dbReference type="Proteomes" id="UP000781932">
    <property type="component" value="Unassembled WGS sequence"/>
</dbReference>
<evidence type="ECO:0000256" key="1">
    <source>
        <dbReference type="ARBA" id="ARBA00005725"/>
    </source>
</evidence>
<dbReference type="OrthoDB" id="10000533at2759"/>
<dbReference type="Gene3D" id="3.90.25.10">
    <property type="entry name" value="UDP-galactose 4-epimerase, domain 1"/>
    <property type="match status" value="1"/>
</dbReference>
<dbReference type="AlphaFoldDB" id="A0A9P6HZ40"/>
<organism evidence="5 6">
    <name type="scientific">Colletotrichum karsti</name>
    <dbReference type="NCBI Taxonomy" id="1095194"/>
    <lineage>
        <taxon>Eukaryota</taxon>
        <taxon>Fungi</taxon>
        <taxon>Dikarya</taxon>
        <taxon>Ascomycota</taxon>
        <taxon>Pezizomycotina</taxon>
        <taxon>Sordariomycetes</taxon>
        <taxon>Hypocreomycetidae</taxon>
        <taxon>Glomerellales</taxon>
        <taxon>Glomerellaceae</taxon>
        <taxon>Colletotrichum</taxon>
        <taxon>Colletotrichum boninense species complex</taxon>
    </lineage>
</organism>
<keyword evidence="6" id="KW-1185">Reference proteome</keyword>
<accession>A0A9P6HZ40</accession>
<gene>
    <name evidence="5" type="ORF">CkaCkLH20_09660</name>
</gene>
<dbReference type="Gene3D" id="3.40.50.720">
    <property type="entry name" value="NAD(P)-binding Rossmann-like Domain"/>
    <property type="match status" value="1"/>
</dbReference>
<evidence type="ECO:0000259" key="4">
    <source>
        <dbReference type="Pfam" id="PF05368"/>
    </source>
</evidence>
<dbReference type="PANTHER" id="PTHR47706:SF4">
    <property type="entry name" value="NMRA-LIKE DOMAIN-CONTAINING PROTEIN"/>
    <property type="match status" value="1"/>
</dbReference>
<dbReference type="InterPro" id="IPR008030">
    <property type="entry name" value="NmrA-like"/>
</dbReference>
<dbReference type="PANTHER" id="PTHR47706">
    <property type="entry name" value="NMRA-LIKE FAMILY PROTEIN"/>
    <property type="match status" value="1"/>
</dbReference>
<sequence length="311" mass="34063">MCTIAVAGGTGGVGRAIVEQLQLGGKHNFVVLGRKPPTNPAPNAATFLQVRYDDVDSLTKLLEDNGIQTVISALNLESEQASNSQINLIAAADKSRVTKRFIPSEFFNPIDKENIREAFGEQFRLASQLALEKSGLQYTRIFAGVFMDYWAMPHVHSYLAPFSPGIDMSLKKAVVPGSGNDVFTVTYSIDLARFIVRLLDEETWPKTAPVSGSDVTFNEVIALVEKTLGSKFEVIYDDVDKLKRGEATVLSSMDATDGFPEHILKQMTAEFGLMVVSGNCGLSREGRLNDQFPEIHVSTLEELLTKAWAGK</sequence>
<reference evidence="5" key="2">
    <citation type="submission" date="2020-11" db="EMBL/GenBank/DDBJ databases">
        <title>Whole genome sequencing of Colletotrichum sp.</title>
        <authorList>
            <person name="Li H."/>
        </authorList>
    </citation>
    <scope>NUCLEOTIDE SEQUENCE</scope>
    <source>
        <strain evidence="5">CkLH20</strain>
    </source>
</reference>
<evidence type="ECO:0000256" key="3">
    <source>
        <dbReference type="ARBA" id="ARBA00023002"/>
    </source>
</evidence>
<comment type="similarity">
    <text evidence="1">Belongs to the NmrA-type oxidoreductase family. Isoflavone reductase subfamily.</text>
</comment>
<dbReference type="InterPro" id="IPR036291">
    <property type="entry name" value="NAD(P)-bd_dom_sf"/>
</dbReference>
<dbReference type="EMBL" id="JAATWM020000035">
    <property type="protein sequence ID" value="KAF9872797.1"/>
    <property type="molecule type" value="Genomic_DNA"/>
</dbReference>
<evidence type="ECO:0000313" key="6">
    <source>
        <dbReference type="Proteomes" id="UP000781932"/>
    </source>
</evidence>
<dbReference type="InterPro" id="IPR051609">
    <property type="entry name" value="NmrA/Isoflavone_reductase-like"/>
</dbReference>
<keyword evidence="2" id="KW-0521">NADP</keyword>